<evidence type="ECO:0000313" key="4">
    <source>
        <dbReference type="Proteomes" id="UP001515480"/>
    </source>
</evidence>
<dbReference type="GO" id="GO:0016757">
    <property type="term" value="F:glycosyltransferase activity"/>
    <property type="evidence" value="ECO:0007669"/>
    <property type="project" value="TreeGrafter"/>
</dbReference>
<dbReference type="EMBL" id="JBGBPQ010000009">
    <property type="protein sequence ID" value="KAL1519587.1"/>
    <property type="molecule type" value="Genomic_DNA"/>
</dbReference>
<reference evidence="3 4" key="1">
    <citation type="journal article" date="2024" name="Science">
        <title>Giant polyketide synthase enzymes in the biosynthesis of giant marine polyether toxins.</title>
        <authorList>
            <person name="Fallon T.R."/>
            <person name="Shende V.V."/>
            <person name="Wierzbicki I.H."/>
            <person name="Pendleton A.L."/>
            <person name="Watervoot N.F."/>
            <person name="Auber R.P."/>
            <person name="Gonzalez D.J."/>
            <person name="Wisecaver J.H."/>
            <person name="Moore B.S."/>
        </authorList>
    </citation>
    <scope>NUCLEOTIDE SEQUENCE [LARGE SCALE GENOMIC DNA]</scope>
    <source>
        <strain evidence="3 4">12B1</strain>
    </source>
</reference>
<dbReference type="PANTHER" id="PTHR46401">
    <property type="entry name" value="GLYCOSYLTRANSFERASE WBBK-RELATED"/>
    <property type="match status" value="1"/>
</dbReference>
<evidence type="ECO:0008006" key="5">
    <source>
        <dbReference type="Google" id="ProtNLM"/>
    </source>
</evidence>
<keyword evidence="1" id="KW-0808">Transferase</keyword>
<feature type="region of interest" description="Disordered" evidence="2">
    <location>
        <begin position="1239"/>
        <end position="1281"/>
    </location>
</feature>
<proteinExistence type="predicted"/>
<feature type="region of interest" description="Disordered" evidence="2">
    <location>
        <begin position="1394"/>
        <end position="1421"/>
    </location>
</feature>
<sequence length="1696" mass="181035">MRGRRPRGREARGTSPPRARRRPYRCKLVLRPAHVLLLAAAATLGLLLGWVGHDASSTVVWGERKPPPPPTPPPPVALPSAALAAAATPCGEELGAANGTPCLPRRMLFVGGLQRSGTSTLASLLLALPRVAGLAFDPSRVEHMEAAPWKRVLDVHTGSWMKWAYFKEVVATGGAEGKLLQSIFPYRYSLWDAKFTPLQALLAHPTALSPLLHPAARGAVWSEWSRFSSGATSSSDVFVDKSPENVLMAPFLQSLFGASRTSFVFVVRHPLCWALVASKWACVWEAVRSEPPLKAPPLGCVEHLVEVSLAVHEKLAAHMPLLRDAHVVQAESDEWLTSPAWLQRVAGGSLSAARDAAASSTWRETQVSFRRTSHEYVYCFLNGYPPPRARLSGRRPLLHPTPPTRHTHTSYPPARLRRSGDACGKAKESSRGSRAAWLGGIAARHGARAARLGYTLHLLPLADACCSAGWSEWSAGEEATRSVHDVAVVAQGGRGRYEAHADGGEGIGLHCGKVALMVATNFLSGFNGMQQRAAQLTVALGKLGYAMHYVSIGPLNSTADCAVSDPAVLCHAAGDSMDQYRGFARFAREQRRAPSLLVLGFTSLTLELVRSLRSRPASEFSHWKQSAYDPAHIPKAHHALEVLQAAVKDFPFVRLAIFTDDIHFQRARYILASAAALKPAHERVLAAAKALELRTYARAGVIFTVSEPDRDAISAALRQSSDAPPPMVRVVPFSAAPAASVPPRHAREAGAMLYVGTCHPVAKAGIVWLLQSVFPRLEALASAAGVGGKLTLRLVGNGWQALRGTPPFERWVGNGWLQLLGKLDDAALDALYRRSLLFVSPLLNATGIATKNFHAMARGLPLLTTRMGAVGMLLPNRSAAPCCSGGTPRGCRLPSRAAARPMGAAARVRRPSLQEDCALAPKRMECQAWLAARRAAASAPARRPLLGVASAAGASVRGEGAAELHEDALPSELLAAARVAGDRVGVATLRADLLRWGGGERVPTRDAAAPRRLHPSAHPSGALLVTDDPSAFAGAALDVLLDGRLWNAVSSSGRRHQRTLSVARQSAVIAEGLQDGLQQELPAEQACILILEAADRSLLREPLAALLRLRVAVHLLLLPEAASRAEVDLLGWDRMQGVHVYSGLPREQWTAILASASVPAIRFALVLHSSLRDFGRQLQHPHCHRQVPGPLCIWEEGKAEQVEGHQGEAVRLYSEMGRVLMSEGFRELVEPAASASVAGRAGGEIDGGGAAQGDQEGNADDREGAEASREGKAAGAADEETAEAPMSLLQLLVCMRSAGGDLPLVLLSAGLQPLRLSRLLRAHVQLVGAQGSAGRSSSKLFSRSARRAEARAAVLRAVCAELLRLALQHERALFASFKLVLGANAHEAALLALLDSPPPPQDDAEEGAAERGGPPSSVLLPPQQVRVFPRFELRRPPAAPRDAPPRGVPCFLVVADAAAEVQEGLLWLLRDVWPRVVAQATRAEGTEEPASGPAAVLKLHGAGWRRFLNLGRGASVGHVASWLGDTSQELFEQLVSLRRSGGLLLEHLEPEAAVGIDSAPYADSPSAATLLDNAYALLLPRLHNETGVASPSWGHPQPEAAALARGVPIVAAAGDVPHPFRAREVQLSGVDDCAIAPYDSTESFAGAAARLLERDTWLHQSRLAHACATSHFTVSQADLGWTKVLEELLAEDYTNA</sequence>
<dbReference type="SUPFAM" id="SSF52540">
    <property type="entry name" value="P-loop containing nucleoside triphosphate hydrolases"/>
    <property type="match status" value="1"/>
</dbReference>
<feature type="compositionally biased region" description="Gly residues" evidence="2">
    <location>
        <begin position="1240"/>
        <end position="1251"/>
    </location>
</feature>
<dbReference type="Pfam" id="PF13692">
    <property type="entry name" value="Glyco_trans_1_4"/>
    <property type="match status" value="1"/>
</dbReference>
<feature type="region of interest" description="Disordered" evidence="2">
    <location>
        <begin position="1"/>
        <end position="20"/>
    </location>
</feature>
<dbReference type="InterPro" id="IPR027417">
    <property type="entry name" value="P-loop_NTPase"/>
</dbReference>
<comment type="caution">
    <text evidence="3">The sequence shown here is derived from an EMBL/GenBank/DDBJ whole genome shotgun (WGS) entry which is preliminary data.</text>
</comment>
<dbReference type="PANTHER" id="PTHR46401:SF2">
    <property type="entry name" value="GLYCOSYLTRANSFERASE WBBK-RELATED"/>
    <property type="match status" value="1"/>
</dbReference>
<evidence type="ECO:0000256" key="2">
    <source>
        <dbReference type="SAM" id="MobiDB-lite"/>
    </source>
</evidence>
<accession>A0AB34JEF7</accession>
<dbReference type="Proteomes" id="UP001515480">
    <property type="component" value="Unassembled WGS sequence"/>
</dbReference>
<organism evidence="3 4">
    <name type="scientific">Prymnesium parvum</name>
    <name type="common">Toxic golden alga</name>
    <dbReference type="NCBI Taxonomy" id="97485"/>
    <lineage>
        <taxon>Eukaryota</taxon>
        <taxon>Haptista</taxon>
        <taxon>Haptophyta</taxon>
        <taxon>Prymnesiophyceae</taxon>
        <taxon>Prymnesiales</taxon>
        <taxon>Prymnesiaceae</taxon>
        <taxon>Prymnesium</taxon>
    </lineage>
</organism>
<dbReference type="Gene3D" id="3.40.50.2000">
    <property type="entry name" value="Glycogen Phosphorylase B"/>
    <property type="match status" value="1"/>
</dbReference>
<protein>
    <recommendedName>
        <fullName evidence="5">Protein-tyrosine sulfotransferase</fullName>
    </recommendedName>
</protein>
<gene>
    <name evidence="3" type="ORF">AB1Y20_023101</name>
</gene>
<feature type="compositionally biased region" description="Basic and acidic residues" evidence="2">
    <location>
        <begin position="418"/>
        <end position="427"/>
    </location>
</feature>
<evidence type="ECO:0000313" key="3">
    <source>
        <dbReference type="EMBL" id="KAL1519587.1"/>
    </source>
</evidence>
<feature type="compositionally biased region" description="Basic and acidic residues" evidence="2">
    <location>
        <begin position="1259"/>
        <end position="1272"/>
    </location>
</feature>
<feature type="region of interest" description="Disordered" evidence="2">
    <location>
        <begin position="394"/>
        <end position="427"/>
    </location>
</feature>
<dbReference type="Gene3D" id="3.40.50.300">
    <property type="entry name" value="P-loop containing nucleotide triphosphate hydrolases"/>
    <property type="match status" value="1"/>
</dbReference>
<keyword evidence="4" id="KW-1185">Reference proteome</keyword>
<name>A0AB34JEF7_PRYPA</name>
<evidence type="ECO:0000256" key="1">
    <source>
        <dbReference type="ARBA" id="ARBA00022679"/>
    </source>
</evidence>
<dbReference type="SUPFAM" id="SSF53756">
    <property type="entry name" value="UDP-Glycosyltransferase/glycogen phosphorylase"/>
    <property type="match status" value="1"/>
</dbReference>